<comment type="subcellular location">
    <subcellularLocation>
        <location evidence="1 8">Cell membrane</location>
        <topology evidence="1 8">Multi-pass membrane protein</topology>
    </subcellularLocation>
</comment>
<dbReference type="RefSeq" id="WP_113887359.1">
    <property type="nucleotide sequence ID" value="NZ_QNRK01000001.1"/>
</dbReference>
<comment type="caution">
    <text evidence="9">The sequence shown here is derived from an EMBL/GenBank/DDBJ whole genome shotgun (WGS) entry which is preliminary data.</text>
</comment>
<dbReference type="OrthoDB" id="7028171at2"/>
<dbReference type="PANTHER" id="PTHR30269">
    <property type="entry name" value="TRANSMEMBRANE PROTEIN YFCA"/>
    <property type="match status" value="1"/>
</dbReference>
<dbReference type="PANTHER" id="PTHR30269:SF37">
    <property type="entry name" value="MEMBRANE TRANSPORTER PROTEIN"/>
    <property type="match status" value="1"/>
</dbReference>
<evidence type="ECO:0000256" key="5">
    <source>
        <dbReference type="ARBA" id="ARBA00022692"/>
    </source>
</evidence>
<organism evidence="9 10">
    <name type="scientific">Roseiarcus fermentans</name>
    <dbReference type="NCBI Taxonomy" id="1473586"/>
    <lineage>
        <taxon>Bacteria</taxon>
        <taxon>Pseudomonadati</taxon>
        <taxon>Pseudomonadota</taxon>
        <taxon>Alphaproteobacteria</taxon>
        <taxon>Hyphomicrobiales</taxon>
        <taxon>Roseiarcaceae</taxon>
        <taxon>Roseiarcus</taxon>
    </lineage>
</organism>
<evidence type="ECO:0000256" key="3">
    <source>
        <dbReference type="ARBA" id="ARBA00022448"/>
    </source>
</evidence>
<evidence type="ECO:0000256" key="8">
    <source>
        <dbReference type="RuleBase" id="RU363041"/>
    </source>
</evidence>
<keyword evidence="6 8" id="KW-1133">Transmembrane helix</keyword>
<evidence type="ECO:0000256" key="2">
    <source>
        <dbReference type="ARBA" id="ARBA00009142"/>
    </source>
</evidence>
<dbReference type="GO" id="GO:0005886">
    <property type="term" value="C:plasma membrane"/>
    <property type="evidence" value="ECO:0007669"/>
    <property type="project" value="UniProtKB-SubCell"/>
</dbReference>
<evidence type="ECO:0000313" key="10">
    <source>
        <dbReference type="Proteomes" id="UP000253529"/>
    </source>
</evidence>
<keyword evidence="10" id="KW-1185">Reference proteome</keyword>
<dbReference type="InterPro" id="IPR002781">
    <property type="entry name" value="TM_pro_TauE-like"/>
</dbReference>
<evidence type="ECO:0000256" key="6">
    <source>
        <dbReference type="ARBA" id="ARBA00022989"/>
    </source>
</evidence>
<name>A0A366FX81_9HYPH</name>
<evidence type="ECO:0000256" key="7">
    <source>
        <dbReference type="ARBA" id="ARBA00023136"/>
    </source>
</evidence>
<keyword evidence="3" id="KW-0813">Transport</keyword>
<feature type="transmembrane region" description="Helical" evidence="8">
    <location>
        <begin position="73"/>
        <end position="92"/>
    </location>
</feature>
<dbReference type="EMBL" id="QNRK01000001">
    <property type="protein sequence ID" value="RBP18309.1"/>
    <property type="molecule type" value="Genomic_DNA"/>
</dbReference>
<dbReference type="AlphaFoldDB" id="A0A366FX81"/>
<gene>
    <name evidence="9" type="ORF">DFR50_101253</name>
</gene>
<keyword evidence="5 8" id="KW-0812">Transmembrane</keyword>
<feature type="transmembrane region" description="Helical" evidence="8">
    <location>
        <begin position="167"/>
        <end position="190"/>
    </location>
</feature>
<keyword evidence="7 8" id="KW-0472">Membrane</keyword>
<proteinExistence type="inferred from homology"/>
<dbReference type="InterPro" id="IPR052017">
    <property type="entry name" value="TSUP"/>
</dbReference>
<keyword evidence="4 8" id="KW-1003">Cell membrane</keyword>
<sequence length="251" mass="26964">MSGEMDFYLVAIPAVIVLGLSKGGFTGLSSLAMPMLSLVTSPVRAAAIVLPVLIVQDWVSVWAFRRDFSSRNLLILIPASMLGIAAGWLLAARVSEDAVRLAVGVISIAFVVYMLLRDRLGRAAVDRPGVPSGVLWGAVAGFTSFISHAGAPPFQVYVMPQNLKPRIFAGTATMFFAAVNLIKLPPYFLLGQFSRDNLKVSLALVPVAVLSTFAGVWLVRRVDSNRFYAIILVITFGIGVKLTWDALGALL</sequence>
<comment type="similarity">
    <text evidence="2 8">Belongs to the 4-toluene sulfonate uptake permease (TSUP) (TC 2.A.102) family.</text>
</comment>
<feature type="transmembrane region" description="Helical" evidence="8">
    <location>
        <begin position="7"/>
        <end position="25"/>
    </location>
</feature>
<feature type="transmembrane region" description="Helical" evidence="8">
    <location>
        <begin position="202"/>
        <end position="220"/>
    </location>
</feature>
<evidence type="ECO:0000256" key="4">
    <source>
        <dbReference type="ARBA" id="ARBA00022475"/>
    </source>
</evidence>
<evidence type="ECO:0000256" key="1">
    <source>
        <dbReference type="ARBA" id="ARBA00004651"/>
    </source>
</evidence>
<feature type="transmembrane region" description="Helical" evidence="8">
    <location>
        <begin position="98"/>
        <end position="116"/>
    </location>
</feature>
<protein>
    <recommendedName>
        <fullName evidence="8">Probable membrane transporter protein</fullName>
    </recommendedName>
</protein>
<dbReference type="Proteomes" id="UP000253529">
    <property type="component" value="Unassembled WGS sequence"/>
</dbReference>
<evidence type="ECO:0000313" key="9">
    <source>
        <dbReference type="EMBL" id="RBP18309.1"/>
    </source>
</evidence>
<feature type="transmembrane region" description="Helical" evidence="8">
    <location>
        <begin position="226"/>
        <end position="244"/>
    </location>
</feature>
<reference evidence="9 10" key="1">
    <citation type="submission" date="2018-06" db="EMBL/GenBank/DDBJ databases">
        <title>Genomic Encyclopedia of Type Strains, Phase IV (KMG-IV): sequencing the most valuable type-strain genomes for metagenomic binning, comparative biology and taxonomic classification.</title>
        <authorList>
            <person name="Goeker M."/>
        </authorList>
    </citation>
    <scope>NUCLEOTIDE SEQUENCE [LARGE SCALE GENOMIC DNA]</scope>
    <source>
        <strain evidence="9 10">DSM 24875</strain>
    </source>
</reference>
<dbReference type="Pfam" id="PF01925">
    <property type="entry name" value="TauE"/>
    <property type="match status" value="1"/>
</dbReference>
<feature type="transmembrane region" description="Helical" evidence="8">
    <location>
        <begin position="45"/>
        <end position="64"/>
    </location>
</feature>
<accession>A0A366FX81</accession>